<dbReference type="EMBL" id="RXIC02000022">
    <property type="protein sequence ID" value="KAB1215476.1"/>
    <property type="molecule type" value="Genomic_DNA"/>
</dbReference>
<feature type="region of interest" description="Disordered" evidence="1">
    <location>
        <begin position="190"/>
        <end position="309"/>
    </location>
</feature>
<reference evidence="3 4" key="1">
    <citation type="journal article" date="2019" name="Plant Biotechnol. J.">
        <title>The red bayberry genome and genetic basis of sex determination.</title>
        <authorList>
            <person name="Jia H.M."/>
            <person name="Jia H.J."/>
            <person name="Cai Q.L."/>
            <person name="Wang Y."/>
            <person name="Zhao H.B."/>
            <person name="Yang W.F."/>
            <person name="Wang G.Y."/>
            <person name="Li Y.H."/>
            <person name="Zhan D.L."/>
            <person name="Shen Y.T."/>
            <person name="Niu Q.F."/>
            <person name="Chang L."/>
            <person name="Qiu J."/>
            <person name="Zhao L."/>
            <person name="Xie H.B."/>
            <person name="Fu W.Y."/>
            <person name="Jin J."/>
            <person name="Li X.W."/>
            <person name="Jiao Y."/>
            <person name="Zhou C.C."/>
            <person name="Tu T."/>
            <person name="Chai C.Y."/>
            <person name="Gao J.L."/>
            <person name="Fan L.J."/>
            <person name="van de Weg E."/>
            <person name="Wang J.Y."/>
            <person name="Gao Z.S."/>
        </authorList>
    </citation>
    <scope>NUCLEOTIDE SEQUENCE [LARGE SCALE GENOMIC DNA]</scope>
    <source>
        <tissue evidence="3">Leaves</tissue>
    </source>
</reference>
<sequence length="370" mass="43946">MARLAVSIAVTFFLFALCHAGIFDASEKDVTGAERVSITTLPKPDAKTPITILLPSEKPESEPATLAELEPEDTESKLPESDARGSDTVSIALRTINFRPINRHFPRHPFPLTFRRGHGCRHQLRLHHHHHDDQEHHIFEFKQLGERFPDREVSYGDDMIVSNEVSDSDQVARGVVRQIPAKWAKFGHEESRFNQEDADVEGTEHMKKKWHHRHEEREEREREHHDHDEDHDDDDEHEHEHKGSLRMWAKIGHEGPRFHHEDADVEGTEHMKRKRQHEDREEREREHDDDDDDDDDEEHEHKHKHKGWLRKWARFGHEGPRFHHGYNDEEGREHMKKWHHRHAEREHDHDKHGREDDGWMKSVGKFLGRF</sequence>
<feature type="compositionally biased region" description="Basic and acidic residues" evidence="1">
    <location>
        <begin position="343"/>
        <end position="359"/>
    </location>
</feature>
<feature type="compositionally biased region" description="Basic and acidic residues" evidence="1">
    <location>
        <begin position="251"/>
        <end position="286"/>
    </location>
</feature>
<feature type="signal peptide" evidence="2">
    <location>
        <begin position="1"/>
        <end position="20"/>
    </location>
</feature>
<keyword evidence="2" id="KW-0732">Signal</keyword>
<feature type="region of interest" description="Disordered" evidence="1">
    <location>
        <begin position="55"/>
        <end position="85"/>
    </location>
</feature>
<proteinExistence type="predicted"/>
<protein>
    <submittedName>
        <fullName evidence="3">Uncharacterized protein</fullName>
    </submittedName>
</protein>
<feature type="compositionally biased region" description="Acidic residues" evidence="1">
    <location>
        <begin position="287"/>
        <end position="298"/>
    </location>
</feature>
<evidence type="ECO:0000313" key="4">
    <source>
        <dbReference type="Proteomes" id="UP000516437"/>
    </source>
</evidence>
<evidence type="ECO:0000313" key="3">
    <source>
        <dbReference type="EMBL" id="KAB1215476.1"/>
    </source>
</evidence>
<feature type="chain" id="PRO_5025545055" evidence="2">
    <location>
        <begin position="21"/>
        <end position="370"/>
    </location>
</feature>
<feature type="region of interest" description="Disordered" evidence="1">
    <location>
        <begin position="337"/>
        <end position="359"/>
    </location>
</feature>
<feature type="compositionally biased region" description="Basic and acidic residues" evidence="1">
    <location>
        <begin position="213"/>
        <end position="228"/>
    </location>
</feature>
<feature type="compositionally biased region" description="Basic and acidic residues" evidence="1">
    <location>
        <begin position="74"/>
        <end position="85"/>
    </location>
</feature>
<evidence type="ECO:0000256" key="2">
    <source>
        <dbReference type="SAM" id="SignalP"/>
    </source>
</evidence>
<comment type="caution">
    <text evidence="3">The sequence shown here is derived from an EMBL/GenBank/DDBJ whole genome shotgun (WGS) entry which is preliminary data.</text>
</comment>
<dbReference type="Proteomes" id="UP000516437">
    <property type="component" value="Chromosome 4"/>
</dbReference>
<organism evidence="3 4">
    <name type="scientific">Morella rubra</name>
    <name type="common">Chinese bayberry</name>
    <dbReference type="NCBI Taxonomy" id="262757"/>
    <lineage>
        <taxon>Eukaryota</taxon>
        <taxon>Viridiplantae</taxon>
        <taxon>Streptophyta</taxon>
        <taxon>Embryophyta</taxon>
        <taxon>Tracheophyta</taxon>
        <taxon>Spermatophyta</taxon>
        <taxon>Magnoliopsida</taxon>
        <taxon>eudicotyledons</taxon>
        <taxon>Gunneridae</taxon>
        <taxon>Pentapetalae</taxon>
        <taxon>rosids</taxon>
        <taxon>fabids</taxon>
        <taxon>Fagales</taxon>
        <taxon>Myricaceae</taxon>
        <taxon>Morella</taxon>
    </lineage>
</organism>
<dbReference type="AlphaFoldDB" id="A0A6A1VTW6"/>
<dbReference type="OrthoDB" id="1293395at2759"/>
<name>A0A6A1VTW6_9ROSI</name>
<evidence type="ECO:0000256" key="1">
    <source>
        <dbReference type="SAM" id="MobiDB-lite"/>
    </source>
</evidence>
<gene>
    <name evidence="3" type="ORF">CJ030_MR4G022372</name>
</gene>
<accession>A0A6A1VTW6</accession>
<keyword evidence="4" id="KW-1185">Reference proteome</keyword>